<comment type="pathway">
    <text evidence="3">Secondary metabolite biosynthesis.</text>
</comment>
<dbReference type="InterPro" id="IPR036396">
    <property type="entry name" value="Cyt_P450_sf"/>
</dbReference>
<dbReference type="SUPFAM" id="SSF48264">
    <property type="entry name" value="Cytochrome P450"/>
    <property type="match status" value="1"/>
</dbReference>
<protein>
    <recommendedName>
        <fullName evidence="17">O-methylsterigmatocystin oxidoreductase</fullName>
    </recommendedName>
</protein>
<dbReference type="PRINTS" id="PR00385">
    <property type="entry name" value="P450"/>
</dbReference>
<keyword evidence="7 13" id="KW-0479">Metal-binding</keyword>
<dbReference type="GO" id="GO:0020037">
    <property type="term" value="F:heme binding"/>
    <property type="evidence" value="ECO:0007669"/>
    <property type="project" value="InterPro"/>
</dbReference>
<keyword evidence="5 13" id="KW-0349">Heme</keyword>
<dbReference type="GO" id="GO:0016020">
    <property type="term" value="C:membrane"/>
    <property type="evidence" value="ECO:0007669"/>
    <property type="project" value="UniProtKB-SubCell"/>
</dbReference>
<keyword evidence="10 13" id="KW-0408">Iron</keyword>
<evidence type="ECO:0000256" key="3">
    <source>
        <dbReference type="ARBA" id="ARBA00005179"/>
    </source>
</evidence>
<name>A0A8H3HQ02_9AGAM</name>
<evidence type="ECO:0000256" key="8">
    <source>
        <dbReference type="ARBA" id="ARBA00022989"/>
    </source>
</evidence>
<dbReference type="PRINTS" id="PR00463">
    <property type="entry name" value="EP450I"/>
</dbReference>
<accession>A0A8H3HQ02</accession>
<reference evidence="15" key="1">
    <citation type="submission" date="2021-01" db="EMBL/GenBank/DDBJ databases">
        <authorList>
            <person name="Kaushik A."/>
        </authorList>
    </citation>
    <scope>NUCLEOTIDE SEQUENCE</scope>
    <source>
        <strain evidence="15">AG5</strain>
    </source>
</reference>
<evidence type="ECO:0000256" key="2">
    <source>
        <dbReference type="ARBA" id="ARBA00004370"/>
    </source>
</evidence>
<dbReference type="Gene3D" id="1.10.630.10">
    <property type="entry name" value="Cytochrome P450"/>
    <property type="match status" value="1"/>
</dbReference>
<feature type="binding site" description="axial binding residue" evidence="13">
    <location>
        <position position="122"/>
    </location>
    <ligand>
        <name>heme</name>
        <dbReference type="ChEBI" id="CHEBI:30413"/>
    </ligand>
    <ligandPart>
        <name>Fe</name>
        <dbReference type="ChEBI" id="CHEBI:18248"/>
    </ligandPart>
</feature>
<evidence type="ECO:0008006" key="17">
    <source>
        <dbReference type="Google" id="ProtNLM"/>
    </source>
</evidence>
<dbReference type="PANTHER" id="PTHR46300:SF2">
    <property type="entry name" value="CYTOCHROME P450 MONOOXYGENASE ALNH-RELATED"/>
    <property type="match status" value="1"/>
</dbReference>
<dbReference type="GO" id="GO:0004497">
    <property type="term" value="F:monooxygenase activity"/>
    <property type="evidence" value="ECO:0007669"/>
    <property type="project" value="UniProtKB-KW"/>
</dbReference>
<evidence type="ECO:0000256" key="13">
    <source>
        <dbReference type="PIRSR" id="PIRSR602401-1"/>
    </source>
</evidence>
<organism evidence="15 16">
    <name type="scientific">Rhizoctonia solani</name>
    <dbReference type="NCBI Taxonomy" id="456999"/>
    <lineage>
        <taxon>Eukaryota</taxon>
        <taxon>Fungi</taxon>
        <taxon>Dikarya</taxon>
        <taxon>Basidiomycota</taxon>
        <taxon>Agaricomycotina</taxon>
        <taxon>Agaricomycetes</taxon>
        <taxon>Cantharellales</taxon>
        <taxon>Ceratobasidiaceae</taxon>
        <taxon>Rhizoctonia</taxon>
    </lineage>
</organism>
<keyword evidence="9 14" id="KW-0560">Oxidoreductase</keyword>
<comment type="similarity">
    <text evidence="4 14">Belongs to the cytochrome P450 family.</text>
</comment>
<evidence type="ECO:0000256" key="14">
    <source>
        <dbReference type="RuleBase" id="RU000461"/>
    </source>
</evidence>
<dbReference type="PROSITE" id="PS00086">
    <property type="entry name" value="CYTOCHROME_P450"/>
    <property type="match status" value="1"/>
</dbReference>
<dbReference type="PANTHER" id="PTHR46300">
    <property type="entry name" value="P450, PUTATIVE (EUROFUNG)-RELATED-RELATED"/>
    <property type="match status" value="1"/>
</dbReference>
<gene>
    <name evidence="15" type="ORF">RDB_LOCUS97590</name>
</gene>
<evidence type="ECO:0000256" key="9">
    <source>
        <dbReference type="ARBA" id="ARBA00023002"/>
    </source>
</evidence>
<dbReference type="GO" id="GO:0005506">
    <property type="term" value="F:iron ion binding"/>
    <property type="evidence" value="ECO:0007669"/>
    <property type="project" value="InterPro"/>
</dbReference>
<dbReference type="GO" id="GO:0016705">
    <property type="term" value="F:oxidoreductase activity, acting on paired donors, with incorporation or reduction of molecular oxygen"/>
    <property type="evidence" value="ECO:0007669"/>
    <property type="project" value="InterPro"/>
</dbReference>
<evidence type="ECO:0000313" key="16">
    <source>
        <dbReference type="Proteomes" id="UP000663827"/>
    </source>
</evidence>
<evidence type="ECO:0000256" key="10">
    <source>
        <dbReference type="ARBA" id="ARBA00023004"/>
    </source>
</evidence>
<dbReference type="AlphaFoldDB" id="A0A8H3HQ02"/>
<dbReference type="EMBL" id="CAJNJQ010002046">
    <property type="protein sequence ID" value="CAE7159548.1"/>
    <property type="molecule type" value="Genomic_DNA"/>
</dbReference>
<dbReference type="InterPro" id="IPR001128">
    <property type="entry name" value="Cyt_P450"/>
</dbReference>
<comment type="cofactor">
    <cofactor evidence="1 13">
        <name>heme</name>
        <dbReference type="ChEBI" id="CHEBI:30413"/>
    </cofactor>
</comment>
<dbReference type="InterPro" id="IPR050364">
    <property type="entry name" value="Cytochrome_P450_fung"/>
</dbReference>
<sequence length="174" mass="19490">MLHYPEAQKLAQKEIDEVLGKDRLPTLADRDSLPYVEALYKEVLRWQPLGPLGVPHRLGSDVDDEYRGMRIPANSIVIPNIWNMLHDPSIYPSPETFDPSRYFGANQPNPEDVAFGFGRRRCPGISVASSSVWLSIALTLAVYDIRPLEGEDGSAILPSLGYTNTTIRRVTKIQ</sequence>
<comment type="subcellular location">
    <subcellularLocation>
        <location evidence="2">Membrane</location>
    </subcellularLocation>
</comment>
<dbReference type="Proteomes" id="UP000663827">
    <property type="component" value="Unassembled WGS sequence"/>
</dbReference>
<dbReference type="Pfam" id="PF00067">
    <property type="entry name" value="p450"/>
    <property type="match status" value="1"/>
</dbReference>
<evidence type="ECO:0000256" key="12">
    <source>
        <dbReference type="ARBA" id="ARBA00023136"/>
    </source>
</evidence>
<evidence type="ECO:0000256" key="5">
    <source>
        <dbReference type="ARBA" id="ARBA00022617"/>
    </source>
</evidence>
<evidence type="ECO:0000256" key="1">
    <source>
        <dbReference type="ARBA" id="ARBA00001971"/>
    </source>
</evidence>
<keyword evidence="6" id="KW-0812">Transmembrane</keyword>
<evidence type="ECO:0000256" key="11">
    <source>
        <dbReference type="ARBA" id="ARBA00023033"/>
    </source>
</evidence>
<keyword evidence="12" id="KW-0472">Membrane</keyword>
<evidence type="ECO:0000256" key="7">
    <source>
        <dbReference type="ARBA" id="ARBA00022723"/>
    </source>
</evidence>
<evidence type="ECO:0000256" key="6">
    <source>
        <dbReference type="ARBA" id="ARBA00022692"/>
    </source>
</evidence>
<evidence type="ECO:0000256" key="4">
    <source>
        <dbReference type="ARBA" id="ARBA00010617"/>
    </source>
</evidence>
<keyword evidence="11 14" id="KW-0503">Monooxygenase</keyword>
<keyword evidence="8" id="KW-1133">Transmembrane helix</keyword>
<dbReference type="InterPro" id="IPR002401">
    <property type="entry name" value="Cyt_P450_E_grp-I"/>
</dbReference>
<dbReference type="InterPro" id="IPR017972">
    <property type="entry name" value="Cyt_P450_CS"/>
</dbReference>
<comment type="caution">
    <text evidence="15">The sequence shown here is derived from an EMBL/GenBank/DDBJ whole genome shotgun (WGS) entry which is preliminary data.</text>
</comment>
<proteinExistence type="inferred from homology"/>
<evidence type="ECO:0000313" key="15">
    <source>
        <dbReference type="EMBL" id="CAE7159548.1"/>
    </source>
</evidence>